<keyword evidence="7" id="KW-1185">Reference proteome</keyword>
<feature type="compositionally biased region" description="Acidic residues" evidence="5">
    <location>
        <begin position="230"/>
        <end position="246"/>
    </location>
</feature>
<evidence type="ECO:0000256" key="1">
    <source>
        <dbReference type="ARBA" id="ARBA00022490"/>
    </source>
</evidence>
<dbReference type="Proteomes" id="UP001362899">
    <property type="component" value="Unassembled WGS sequence"/>
</dbReference>
<organism evidence="6 7">
    <name type="scientific">Starmerella bacillaris</name>
    <name type="common">Yeast</name>
    <name type="synonym">Candida zemplinina</name>
    <dbReference type="NCBI Taxonomy" id="1247836"/>
    <lineage>
        <taxon>Eukaryota</taxon>
        <taxon>Fungi</taxon>
        <taxon>Dikarya</taxon>
        <taxon>Ascomycota</taxon>
        <taxon>Saccharomycotina</taxon>
        <taxon>Dipodascomycetes</taxon>
        <taxon>Dipodascales</taxon>
        <taxon>Trichomonascaceae</taxon>
        <taxon>Starmerella</taxon>
    </lineage>
</organism>
<feature type="compositionally biased region" description="Basic and acidic residues" evidence="5">
    <location>
        <begin position="56"/>
        <end position="88"/>
    </location>
</feature>
<evidence type="ECO:0000256" key="4">
    <source>
        <dbReference type="ARBA" id="ARBA00029904"/>
    </source>
</evidence>
<evidence type="ECO:0000256" key="3">
    <source>
        <dbReference type="ARBA" id="ARBA00022917"/>
    </source>
</evidence>
<evidence type="ECO:0000256" key="5">
    <source>
        <dbReference type="SAM" id="MobiDB-lite"/>
    </source>
</evidence>
<evidence type="ECO:0000313" key="6">
    <source>
        <dbReference type="EMBL" id="GMM52731.1"/>
    </source>
</evidence>
<dbReference type="EMBL" id="BTGC01000008">
    <property type="protein sequence ID" value="GMM52731.1"/>
    <property type="molecule type" value="Genomic_DNA"/>
</dbReference>
<dbReference type="InterPro" id="IPR023194">
    <property type="entry name" value="eIF3-like_dom_sf"/>
</dbReference>
<feature type="region of interest" description="Disordered" evidence="5">
    <location>
        <begin position="1"/>
        <end position="96"/>
    </location>
</feature>
<dbReference type="GO" id="GO:0003743">
    <property type="term" value="F:translation initiation factor activity"/>
    <property type="evidence" value="ECO:0007669"/>
    <property type="project" value="UniProtKB-KW"/>
</dbReference>
<comment type="caution">
    <text evidence="6">The sequence shown here is derived from an EMBL/GenBank/DDBJ whole genome shotgun (WGS) entry which is preliminary data.</text>
</comment>
<feature type="region of interest" description="Disordered" evidence="5">
    <location>
        <begin position="206"/>
        <end position="246"/>
    </location>
</feature>
<keyword evidence="1" id="KW-0963">Cytoplasm</keyword>
<evidence type="ECO:0000313" key="7">
    <source>
        <dbReference type="Proteomes" id="UP001362899"/>
    </source>
</evidence>
<keyword evidence="2 6" id="KW-0396">Initiation factor</keyword>
<dbReference type="AlphaFoldDB" id="A0AAV5RNL5"/>
<dbReference type="InterPro" id="IPR013906">
    <property type="entry name" value="eIF3j"/>
</dbReference>
<sequence>MSWEDEEEFDAPVGAVSKLDFEEEDEGLMSDWEAGLDSDDDSKKAPAKPKLSASERIADRKRKEQIEREKKALEKSDEASKMEKRQMELDADLDNASDLLASADVHPREKSNKKQAAPAPAGPAKLSDLAIFKPKTAKEYADLRKTVTGVINDLAKTNSMMLHTNFIIELCRDLCAPLTSDQVGRVDSTIEAIGNQKYREERAKRLGSRAKPNLKVAAQKASAKPKVEIAEPEALEDDGLGDDDFM</sequence>
<keyword evidence="3" id="KW-0648">Protein biosynthesis</keyword>
<dbReference type="Pfam" id="PF08597">
    <property type="entry name" value="eIF3_subunit"/>
    <property type="match status" value="1"/>
</dbReference>
<reference evidence="6 7" key="1">
    <citation type="journal article" date="2023" name="Elife">
        <title>Identification of key yeast species and microbe-microbe interactions impacting larval growth of Drosophila in the wild.</title>
        <authorList>
            <person name="Mure A."/>
            <person name="Sugiura Y."/>
            <person name="Maeda R."/>
            <person name="Honda K."/>
            <person name="Sakurai N."/>
            <person name="Takahashi Y."/>
            <person name="Watada M."/>
            <person name="Katoh T."/>
            <person name="Gotoh A."/>
            <person name="Gotoh Y."/>
            <person name="Taniguchi I."/>
            <person name="Nakamura K."/>
            <person name="Hayashi T."/>
            <person name="Katayama T."/>
            <person name="Uemura T."/>
            <person name="Hattori Y."/>
        </authorList>
    </citation>
    <scope>NUCLEOTIDE SEQUENCE [LARGE SCALE GENOMIC DNA]</scope>
    <source>
        <strain evidence="6 7">SB-73</strain>
    </source>
</reference>
<evidence type="ECO:0000256" key="2">
    <source>
        <dbReference type="ARBA" id="ARBA00022540"/>
    </source>
</evidence>
<dbReference type="PANTHER" id="PTHR21681:SF0">
    <property type="entry name" value="EUKARYOTIC TRANSLATION INITIATION FACTOR 3 SUBUNIT J"/>
    <property type="match status" value="1"/>
</dbReference>
<name>A0AAV5RNL5_STABA</name>
<proteinExistence type="predicted"/>
<dbReference type="GO" id="GO:0005852">
    <property type="term" value="C:eukaryotic translation initiation factor 3 complex"/>
    <property type="evidence" value="ECO:0007669"/>
    <property type="project" value="InterPro"/>
</dbReference>
<accession>A0AAV5RNL5</accession>
<feature type="compositionally biased region" description="Acidic residues" evidence="5">
    <location>
        <begin position="21"/>
        <end position="40"/>
    </location>
</feature>
<gene>
    <name evidence="6" type="ORF">DASB73_036940</name>
</gene>
<protein>
    <recommendedName>
        <fullName evidence="4">Eukaryotic translation initiation factor 3 30 kDa subunit</fullName>
    </recommendedName>
</protein>
<dbReference type="PANTHER" id="PTHR21681">
    <property type="entry name" value="EUKARYOTIC TRANSLATION INITIATION FACTOR 3 SUBUNIT J"/>
    <property type="match status" value="1"/>
</dbReference>
<feature type="compositionally biased region" description="Acidic residues" evidence="5">
    <location>
        <begin position="1"/>
        <end position="10"/>
    </location>
</feature>
<dbReference type="Gene3D" id="1.10.246.60">
    <property type="entry name" value="Eukaryotic translation initiation factor 3 like domains"/>
    <property type="match status" value="1"/>
</dbReference>